<evidence type="ECO:0000259" key="1">
    <source>
        <dbReference type="Pfam" id="PF07693"/>
    </source>
</evidence>
<feature type="domain" description="Probable ATP-binding protein BrxC winged helix-turn-helix" evidence="2">
    <location>
        <begin position="743"/>
        <end position="865"/>
    </location>
</feature>
<feature type="domain" description="KAP NTPase" evidence="1">
    <location>
        <begin position="60"/>
        <end position="281"/>
    </location>
</feature>
<gene>
    <name evidence="5" type="ORF">GCM10008938_46580</name>
</gene>
<dbReference type="SUPFAM" id="SSF52540">
    <property type="entry name" value="P-loop containing nucleoside triphosphate hydrolases"/>
    <property type="match status" value="1"/>
</dbReference>
<sequence length="1186" mass="133816">MTLTIEELFTRNINRNINGVIKVGQKDQENVHQELDEYVITSELSGYFHKFFDFYAGSFSQPTDKIGIWISGFFGSGKSHFLKILSYLLENKEVDRKKAADFFDLDKVKDPMLKANIDRVAQAAGQTDVLLFNIDSKSSASSKTDKEAIVKVLQKVLDDHLGYFGANPGLAQFERQLDLDGNYQTFKSHYQQVASKSWEEDRHAFKLRPAQFRKALSLTLQISEEEAKQAIDGINTTYFISIDTFAKNLNAYLNRKGKQNRIIFMIDEVGQYIGDNTDLMLNLQTVAEDLGVYCHGRAWVMVTSQEAIDSITKQSAMAGRDFSKIQGRFRHRVNLSSSNSDEVIKLRLLGKTPEAEAALKALYADKSAILKNQIWFSDGTADMPTYTGETAFVSAYPFVPYQFKLLQHSFTQIRTMGSSGKHLASGERSMLDAFQAAAQQVGNQPLGVLAPFHTFYAAVEGFLDHNIKQVIEGAKQNSKLKSLDVDLLKTLFLIKYVKEIKGTLENLTTLSLSHIDQVRLDLKKQVEAALLRLEKETLISRNGEEYSFLTNEEQDVGREIKQVDVTSGEITQELQSILWDSLFIQKQIKIDNRPGYPFTRKVDGLNHGQVAGDFSLHVITPEYPQTHLQTDAAAMLHTGNGSEVLVRLPEQADYIEEIREWLKTNKYIKQKNTSALSPSMQTIINQRAEANNRRKARIETQFKNALQEAAVFASGNKVPVGSSDPREILMAGLRSLIENTYTKYGYVQSHYQNDSQLQTALNPQTQQDLQGEVANEQARKDLLNFLNQEHNKGVKTTVKTVLERFKVRPYGWSELDVLGVMLELWCDNKIELLHQMQPVQMLPAQNKQLITNLQLSKKQDEYVVRPSEVTNPSHIKVARELAKEISDFPNPSIDAGILRTQFLTVLGQLQKSLETFKTTATTGNYPFQEDIVCLLERVRELLDTPNQAQFYSTIAGMEEDLLDDLDVLHKIQTFFKPAQQGLFDATRKHLSEIGTDEQYIQDEALKNRVQTARKVLSLKDPTPEIPKLSGLLSPVLNHLKEVLEEERKAALKTCDNESRGAINLMDELASHRVDPSPHTKPMLDLRDRIEKAQSITALRAQLSEIKPTSYKVTDALTEQINLAMSKGTGGSGDSVVVAAKPIKTLKANTYIKKAIIETPEDVEDYLEGLRKAMLKELAAQNRVRIE</sequence>
<dbReference type="Proteomes" id="UP000632222">
    <property type="component" value="Unassembled WGS sequence"/>
</dbReference>
<evidence type="ECO:0000313" key="6">
    <source>
        <dbReference type="Proteomes" id="UP000632222"/>
    </source>
</evidence>
<dbReference type="InterPro" id="IPR011646">
    <property type="entry name" value="KAP_P-loop"/>
</dbReference>
<organism evidence="5 6">
    <name type="scientific">Deinococcus roseus</name>
    <dbReference type="NCBI Taxonomy" id="392414"/>
    <lineage>
        <taxon>Bacteria</taxon>
        <taxon>Thermotogati</taxon>
        <taxon>Deinococcota</taxon>
        <taxon>Deinococci</taxon>
        <taxon>Deinococcales</taxon>
        <taxon>Deinococcaceae</taxon>
        <taxon>Deinococcus</taxon>
    </lineage>
</organism>
<proteinExistence type="predicted"/>
<dbReference type="InterPro" id="IPR027417">
    <property type="entry name" value="P-loop_NTPase"/>
</dbReference>
<comment type="caution">
    <text evidence="5">The sequence shown here is derived from an EMBL/GenBank/DDBJ whole genome shotgun (WGS) entry which is preliminary data.</text>
</comment>
<evidence type="ECO:0000259" key="2">
    <source>
        <dbReference type="Pfam" id="PF25791"/>
    </source>
</evidence>
<dbReference type="InterPro" id="IPR058037">
    <property type="entry name" value="BREX_BrxC_helical"/>
</dbReference>
<accession>A0ABQ2DEU5</accession>
<protein>
    <recommendedName>
        <fullName evidence="7">BREX system P-loop protein BrxC</fullName>
    </recommendedName>
</protein>
<dbReference type="EMBL" id="BMOD01000032">
    <property type="protein sequence ID" value="GGJ55157.1"/>
    <property type="molecule type" value="Genomic_DNA"/>
</dbReference>
<evidence type="ECO:0000259" key="4">
    <source>
        <dbReference type="Pfam" id="PF25796"/>
    </source>
</evidence>
<keyword evidence="6" id="KW-1185">Reference proteome</keyword>
<dbReference type="InterPro" id="IPR058038">
    <property type="entry name" value="BREX_BrxC_wHTH"/>
</dbReference>
<dbReference type="InterPro" id="IPR058036">
    <property type="entry name" value="BREX_BrxC_4th"/>
</dbReference>
<dbReference type="InterPro" id="IPR047679">
    <property type="entry name" value="BREX_BrxC"/>
</dbReference>
<dbReference type="Pfam" id="PF25792">
    <property type="entry name" value="BREX_BrxC_helical"/>
    <property type="match status" value="1"/>
</dbReference>
<evidence type="ECO:0008006" key="7">
    <source>
        <dbReference type="Google" id="ProtNLM"/>
    </source>
</evidence>
<dbReference type="NCBIfam" id="NF033441">
    <property type="entry name" value="BREX_BrxC"/>
    <property type="match status" value="1"/>
</dbReference>
<evidence type="ECO:0000259" key="3">
    <source>
        <dbReference type="Pfam" id="PF25792"/>
    </source>
</evidence>
<reference evidence="6" key="1">
    <citation type="journal article" date="2019" name="Int. J. Syst. Evol. Microbiol.">
        <title>The Global Catalogue of Microorganisms (GCM) 10K type strain sequencing project: providing services to taxonomists for standard genome sequencing and annotation.</title>
        <authorList>
            <consortium name="The Broad Institute Genomics Platform"/>
            <consortium name="The Broad Institute Genome Sequencing Center for Infectious Disease"/>
            <person name="Wu L."/>
            <person name="Ma J."/>
        </authorList>
    </citation>
    <scope>NUCLEOTIDE SEQUENCE [LARGE SCALE GENOMIC DNA]</scope>
    <source>
        <strain evidence="6">JCM 14370</strain>
    </source>
</reference>
<feature type="domain" description="Probable ATP-binding protein BrxC 4th six-stranded beta-sheet" evidence="4">
    <location>
        <begin position="563"/>
        <end position="736"/>
    </location>
</feature>
<name>A0ABQ2DEU5_9DEIO</name>
<feature type="domain" description="Probable ATP-binding protein BrxC alpha-helical" evidence="3">
    <location>
        <begin position="875"/>
        <end position="992"/>
    </location>
</feature>
<dbReference type="Pfam" id="PF25791">
    <property type="entry name" value="WHD_BREX_BrxC"/>
    <property type="match status" value="1"/>
</dbReference>
<dbReference type="Pfam" id="PF07693">
    <property type="entry name" value="KAP_NTPase"/>
    <property type="match status" value="1"/>
</dbReference>
<evidence type="ECO:0000313" key="5">
    <source>
        <dbReference type="EMBL" id="GGJ55157.1"/>
    </source>
</evidence>
<dbReference type="RefSeq" id="WP_189007839.1">
    <property type="nucleotide sequence ID" value="NZ_BMOD01000032.1"/>
</dbReference>
<dbReference type="Pfam" id="PF25796">
    <property type="entry name" value="BREX_BrxC_4th"/>
    <property type="match status" value="1"/>
</dbReference>